<keyword evidence="3" id="KW-0808">Transferase</keyword>
<dbReference type="PANTHER" id="PTHR23028">
    <property type="entry name" value="ACETYLTRANSFERASE"/>
    <property type="match status" value="1"/>
</dbReference>
<dbReference type="InterPro" id="IPR002656">
    <property type="entry name" value="Acyl_transf_3_dom"/>
</dbReference>
<keyword evidence="1" id="KW-1133">Transmembrane helix</keyword>
<accession>A0ABU0XBW8</accession>
<name>A0ABU0XBW8_9MICO</name>
<evidence type="ECO:0000259" key="2">
    <source>
        <dbReference type="Pfam" id="PF01757"/>
    </source>
</evidence>
<reference evidence="3 4" key="1">
    <citation type="submission" date="2023-08" db="EMBL/GenBank/DDBJ databases">
        <title>Microbacterium sp. nov., isolated from a waste landfill.</title>
        <authorList>
            <person name="Wen W."/>
        </authorList>
    </citation>
    <scope>NUCLEOTIDE SEQUENCE [LARGE SCALE GENOMIC DNA]</scope>
    <source>
        <strain evidence="3 4">ASV81</strain>
    </source>
</reference>
<keyword evidence="4" id="KW-1185">Reference proteome</keyword>
<protein>
    <submittedName>
        <fullName evidence="3">Acyltransferase</fullName>
        <ecNumber evidence="3">2.3.-.-</ecNumber>
    </submittedName>
</protein>
<dbReference type="Pfam" id="PF01757">
    <property type="entry name" value="Acyl_transf_3"/>
    <property type="match status" value="1"/>
</dbReference>
<dbReference type="GO" id="GO:0016746">
    <property type="term" value="F:acyltransferase activity"/>
    <property type="evidence" value="ECO:0007669"/>
    <property type="project" value="UniProtKB-KW"/>
</dbReference>
<dbReference type="PANTHER" id="PTHR23028:SF131">
    <property type="entry name" value="BLR2367 PROTEIN"/>
    <property type="match status" value="1"/>
</dbReference>
<evidence type="ECO:0000256" key="1">
    <source>
        <dbReference type="SAM" id="Phobius"/>
    </source>
</evidence>
<feature type="transmembrane region" description="Helical" evidence="1">
    <location>
        <begin position="232"/>
        <end position="250"/>
    </location>
</feature>
<dbReference type="Proteomes" id="UP001230289">
    <property type="component" value="Unassembled WGS sequence"/>
</dbReference>
<organism evidence="3 4">
    <name type="scientific">Microbacterium capsulatum</name>
    <dbReference type="NCBI Taxonomy" id="3041921"/>
    <lineage>
        <taxon>Bacteria</taxon>
        <taxon>Bacillati</taxon>
        <taxon>Actinomycetota</taxon>
        <taxon>Actinomycetes</taxon>
        <taxon>Micrococcales</taxon>
        <taxon>Microbacteriaceae</taxon>
        <taxon>Microbacterium</taxon>
    </lineage>
</organism>
<proteinExistence type="predicted"/>
<feature type="transmembrane region" description="Helical" evidence="1">
    <location>
        <begin position="151"/>
        <end position="171"/>
    </location>
</feature>
<feature type="transmembrane region" description="Helical" evidence="1">
    <location>
        <begin position="262"/>
        <end position="283"/>
    </location>
</feature>
<dbReference type="EC" id="2.3.-.-" evidence="3"/>
<keyword evidence="1" id="KW-0812">Transmembrane</keyword>
<dbReference type="InterPro" id="IPR050879">
    <property type="entry name" value="Acyltransferase_3"/>
</dbReference>
<feature type="transmembrane region" description="Helical" evidence="1">
    <location>
        <begin position="12"/>
        <end position="31"/>
    </location>
</feature>
<feature type="transmembrane region" description="Helical" evidence="1">
    <location>
        <begin position="295"/>
        <end position="317"/>
    </location>
</feature>
<sequence>MTQNRIRITSLDGLRGLAAVIVLLHHTSLVARPWLDPAGWAVLTQSPLTLLLAGSEAVLVFFVLSGAVVALPALRPGFSWSRYYPARLVRLHVPVIVALGAATLLIRLIRRDPSTMPQGSWMQDAQAANASAGDLLSQMSLLRAGYPIDNVLWSLRWELFFSLLLPVFVWVALRVRRAALPMAALAVLAMFVGRSTGTAALTYLPVFLLGTLIAARMPGIRALAERPRVRRLLPGIALLAAVMLIAGRLAEPLTRGTIADDLLWALSGVGAALLVLLAIAWPGGRRPLEARPMQWLGRVSFSLYLVHAPILATLGYLLGAERWWLACLIGVPLSIGAAAAFHAIVEAPAQQVARRFGDGCAAALGALRERVTAPARPSPVEAGSR</sequence>
<feature type="domain" description="Acyltransferase 3" evidence="2">
    <location>
        <begin position="9"/>
        <end position="340"/>
    </location>
</feature>
<feature type="transmembrane region" description="Helical" evidence="1">
    <location>
        <begin position="51"/>
        <end position="71"/>
    </location>
</feature>
<feature type="transmembrane region" description="Helical" evidence="1">
    <location>
        <begin position="200"/>
        <end position="220"/>
    </location>
</feature>
<keyword evidence="1" id="KW-0472">Membrane</keyword>
<comment type="caution">
    <text evidence="3">The sequence shown here is derived from an EMBL/GenBank/DDBJ whole genome shotgun (WGS) entry which is preliminary data.</text>
</comment>
<feature type="transmembrane region" description="Helical" evidence="1">
    <location>
        <begin position="91"/>
        <end position="109"/>
    </location>
</feature>
<gene>
    <name evidence="3" type="ORF">RBR11_01515</name>
</gene>
<evidence type="ECO:0000313" key="3">
    <source>
        <dbReference type="EMBL" id="MDQ4212592.1"/>
    </source>
</evidence>
<dbReference type="RefSeq" id="WP_308487525.1">
    <property type="nucleotide sequence ID" value="NZ_JAVFCB010000001.1"/>
</dbReference>
<dbReference type="EMBL" id="JAVFCB010000001">
    <property type="protein sequence ID" value="MDQ4212592.1"/>
    <property type="molecule type" value="Genomic_DNA"/>
</dbReference>
<feature type="transmembrane region" description="Helical" evidence="1">
    <location>
        <begin position="323"/>
        <end position="345"/>
    </location>
</feature>
<feature type="transmembrane region" description="Helical" evidence="1">
    <location>
        <begin position="178"/>
        <end position="194"/>
    </location>
</feature>
<keyword evidence="3" id="KW-0012">Acyltransferase</keyword>
<evidence type="ECO:0000313" key="4">
    <source>
        <dbReference type="Proteomes" id="UP001230289"/>
    </source>
</evidence>